<dbReference type="AlphaFoldDB" id="A0A1M6WZ54"/>
<dbReference type="GO" id="GO:0006096">
    <property type="term" value="P:glycolytic process"/>
    <property type="evidence" value="ECO:0007669"/>
    <property type="project" value="UniProtKB-UniRule"/>
</dbReference>
<reference evidence="11 12" key="1">
    <citation type="submission" date="2016-11" db="EMBL/GenBank/DDBJ databases">
        <authorList>
            <person name="Jaros S."/>
            <person name="Januszkiewicz K."/>
            <person name="Wedrychowicz H."/>
        </authorList>
    </citation>
    <scope>NUCLEOTIDE SEQUENCE [LARGE SCALE GENOMIC DNA]</scope>
    <source>
        <strain evidence="11 12">DSM 15929</strain>
    </source>
</reference>
<dbReference type="Pfam" id="PF00056">
    <property type="entry name" value="Ldh_1_N"/>
    <property type="match status" value="1"/>
</dbReference>
<dbReference type="PIRSF" id="PIRSF000102">
    <property type="entry name" value="Lac_mal_DH"/>
    <property type="match status" value="1"/>
</dbReference>
<dbReference type="Pfam" id="PF02866">
    <property type="entry name" value="Ldh_1_C"/>
    <property type="match status" value="1"/>
</dbReference>
<feature type="binding site" evidence="6">
    <location>
        <position position="148"/>
    </location>
    <ligand>
        <name>NAD(+)</name>
        <dbReference type="ChEBI" id="CHEBI:57540"/>
    </ligand>
</feature>
<dbReference type="HAMAP" id="MF_00488">
    <property type="entry name" value="Lactate_dehydrog"/>
    <property type="match status" value="1"/>
</dbReference>
<dbReference type="Gene3D" id="3.90.110.10">
    <property type="entry name" value="Lactate dehydrogenase/glycoside hydrolase, family 4, C-terminal"/>
    <property type="match status" value="1"/>
</dbReference>
<feature type="binding site" evidence="6">
    <location>
        <position position="235"/>
    </location>
    <ligand>
        <name>substrate</name>
    </ligand>
</feature>
<evidence type="ECO:0000256" key="2">
    <source>
        <dbReference type="ARBA" id="ARBA00006054"/>
    </source>
</evidence>
<dbReference type="InterPro" id="IPR022383">
    <property type="entry name" value="Lactate/malate_DH_C"/>
</dbReference>
<comment type="subunit">
    <text evidence="6">Homotetramer.</text>
</comment>
<dbReference type="GO" id="GO:0004459">
    <property type="term" value="F:L-lactate dehydrogenase (NAD+) activity"/>
    <property type="evidence" value="ECO:0007669"/>
    <property type="project" value="UniProtKB-UniRule"/>
</dbReference>
<dbReference type="EMBL" id="FRAC01000021">
    <property type="protein sequence ID" value="SHK98931.1"/>
    <property type="molecule type" value="Genomic_DNA"/>
</dbReference>
<evidence type="ECO:0000256" key="7">
    <source>
        <dbReference type="PIRSR" id="PIRSR000102-1"/>
    </source>
</evidence>
<dbReference type="PANTHER" id="PTHR43128:SF31">
    <property type="entry name" value="L-LACTATE DEHYDROGENASE"/>
    <property type="match status" value="1"/>
</dbReference>
<dbReference type="OrthoDB" id="9802969at2"/>
<feature type="binding site" evidence="6">
    <location>
        <position position="16"/>
    </location>
    <ligand>
        <name>NAD(+)</name>
        <dbReference type="ChEBI" id="CHEBI:57540"/>
    </ligand>
</feature>
<dbReference type="InterPro" id="IPR036291">
    <property type="entry name" value="NAD(P)-bd_dom_sf"/>
</dbReference>
<organism evidence="11 12">
    <name type="scientific">Anaerocolumna jejuensis DSM 15929</name>
    <dbReference type="NCBI Taxonomy" id="1121322"/>
    <lineage>
        <taxon>Bacteria</taxon>
        <taxon>Bacillati</taxon>
        <taxon>Bacillota</taxon>
        <taxon>Clostridia</taxon>
        <taxon>Lachnospirales</taxon>
        <taxon>Lachnospiraceae</taxon>
        <taxon>Anaerocolumna</taxon>
    </lineage>
</organism>
<feature type="binding site" evidence="6 8">
    <location>
        <begin position="123"/>
        <end position="125"/>
    </location>
    <ligand>
        <name>NAD(+)</name>
        <dbReference type="ChEBI" id="CHEBI:57540"/>
    </ligand>
</feature>
<dbReference type="Proteomes" id="UP000184386">
    <property type="component" value="Unassembled WGS sequence"/>
</dbReference>
<feature type="binding site" evidence="6">
    <location>
        <position position="42"/>
    </location>
    <ligand>
        <name>NAD(+)</name>
        <dbReference type="ChEBI" id="CHEBI:57540"/>
    </ligand>
</feature>
<gene>
    <name evidence="6" type="primary">ldh</name>
    <name evidence="11" type="ORF">SAMN02745136_03816</name>
</gene>
<comment type="pathway">
    <text evidence="1 6">Fermentation; pyruvate fermentation to lactate; (S)-lactate from pyruvate: step 1/1.</text>
</comment>
<evidence type="ECO:0000256" key="8">
    <source>
        <dbReference type="PIRSR" id="PIRSR000102-3"/>
    </source>
</evidence>
<dbReference type="EC" id="1.1.1.27" evidence="3 6"/>
<proteinExistence type="inferred from homology"/>
<keyword evidence="5 6" id="KW-0520">NAD</keyword>
<comment type="catalytic activity">
    <reaction evidence="6">
        <text>(S)-lactate + NAD(+) = pyruvate + NADH + H(+)</text>
        <dbReference type="Rhea" id="RHEA:23444"/>
        <dbReference type="ChEBI" id="CHEBI:15361"/>
        <dbReference type="ChEBI" id="CHEBI:15378"/>
        <dbReference type="ChEBI" id="CHEBI:16651"/>
        <dbReference type="ChEBI" id="CHEBI:57540"/>
        <dbReference type="ChEBI" id="CHEBI:57945"/>
        <dbReference type="EC" id="1.1.1.27"/>
    </reaction>
</comment>
<comment type="function">
    <text evidence="6">Catalyzes the conversion of lactate to pyruvate.</text>
</comment>
<name>A0A1M6WZ54_9FIRM</name>
<evidence type="ECO:0000256" key="4">
    <source>
        <dbReference type="ARBA" id="ARBA00023002"/>
    </source>
</evidence>
<dbReference type="RefSeq" id="WP_073278438.1">
    <property type="nucleotide sequence ID" value="NZ_FRAC01000021.1"/>
</dbReference>
<feature type="binding site" evidence="6">
    <location>
        <position position="68"/>
    </location>
    <ligand>
        <name>NAD(+)</name>
        <dbReference type="ChEBI" id="CHEBI:57540"/>
    </ligand>
</feature>
<keyword evidence="12" id="KW-1185">Reference proteome</keyword>
<evidence type="ECO:0000256" key="3">
    <source>
        <dbReference type="ARBA" id="ARBA00012967"/>
    </source>
</evidence>
<accession>A0A1M6WZ54</accession>
<sequence>MSLKTRKVIIIGAGHVGSHAGYALASQGIVDEIVYIDTDVKKAEAQALDIYDSTLYLQRHVSVKAGDYSDAADADLLIVAAGPLPDMSKGQTRMDTLKQTITIIKEVVKEIKKSGFNGIIVSISNPADVVAHYIQHELDYPPRRIISTSTTLDSARLRRAVSDAVNIDQKSVYAYALGEHGESQMVPWSTVTIAGKPIYELISERPEKYGKLDLPAIAAEGKAGGWHILGGKGSTEFGIGAAIAEVSRAILGDEKKILPVSVLLNGEYGQQDIYASVPAVLGINGVEEIIELHLMKEEKSQFDASCKTMKENYELALSL</sequence>
<feature type="binding site" evidence="8">
    <location>
        <begin position="12"/>
        <end position="17"/>
    </location>
    <ligand>
        <name>NAD(+)</name>
        <dbReference type="ChEBI" id="CHEBI:57540"/>
    </ligand>
</feature>
<dbReference type="Gene3D" id="3.40.50.720">
    <property type="entry name" value="NAD(P)-binding Rossmann-like Domain"/>
    <property type="match status" value="1"/>
</dbReference>
<dbReference type="STRING" id="1121322.SAMN02745136_03816"/>
<evidence type="ECO:0000256" key="5">
    <source>
        <dbReference type="ARBA" id="ARBA00023027"/>
    </source>
</evidence>
<feature type="binding site" evidence="6">
    <location>
        <begin position="125"/>
        <end position="128"/>
    </location>
    <ligand>
        <name>substrate</name>
    </ligand>
</feature>
<feature type="binding site" evidence="6">
    <location>
        <begin position="153"/>
        <end position="156"/>
    </location>
    <ligand>
        <name>substrate</name>
    </ligand>
</feature>
<comment type="caution">
    <text evidence="6">Lacks conserved residue(s) required for the propagation of feature annotation.</text>
</comment>
<dbReference type="PRINTS" id="PR00086">
    <property type="entry name" value="LLDHDRGNASE"/>
</dbReference>
<evidence type="ECO:0000313" key="12">
    <source>
        <dbReference type="Proteomes" id="UP000184386"/>
    </source>
</evidence>
<dbReference type="PANTHER" id="PTHR43128">
    <property type="entry name" value="L-2-HYDROXYCARBOXYLATE DEHYDROGENASE (NAD(P)(+))"/>
    <property type="match status" value="1"/>
</dbReference>
<protein>
    <recommendedName>
        <fullName evidence="3 6">L-lactate dehydrogenase</fullName>
        <shortName evidence="6">L-LDH</shortName>
        <ecNumber evidence="3 6">1.1.1.27</ecNumber>
    </recommendedName>
</protein>
<feature type="binding site" evidence="6">
    <location>
        <position position="93"/>
    </location>
    <ligand>
        <name>substrate</name>
    </ligand>
</feature>
<keyword evidence="6" id="KW-0963">Cytoplasm</keyword>
<dbReference type="SUPFAM" id="SSF56327">
    <property type="entry name" value="LDH C-terminal domain-like"/>
    <property type="match status" value="1"/>
</dbReference>
<feature type="domain" description="Lactate/malate dehydrogenase N-terminal" evidence="9">
    <location>
        <begin position="7"/>
        <end position="146"/>
    </location>
</feature>
<dbReference type="GO" id="GO:0005737">
    <property type="term" value="C:cytoplasm"/>
    <property type="evidence" value="ECO:0007669"/>
    <property type="project" value="UniProtKB-SubCell"/>
</dbReference>
<dbReference type="InterPro" id="IPR015955">
    <property type="entry name" value="Lactate_DH/Glyco_Ohase_4_C"/>
</dbReference>
<dbReference type="InterPro" id="IPR001236">
    <property type="entry name" value="Lactate/malate_DH_N"/>
</dbReference>
<dbReference type="UniPathway" id="UPA00554">
    <property type="reaction ID" value="UER00611"/>
</dbReference>
<evidence type="ECO:0000259" key="10">
    <source>
        <dbReference type="Pfam" id="PF02866"/>
    </source>
</evidence>
<keyword evidence="4 6" id="KW-0560">Oxidoreductase</keyword>
<comment type="subcellular location">
    <subcellularLocation>
        <location evidence="6">Cytoplasm</location>
    </subcellularLocation>
</comment>
<dbReference type="NCBIfam" id="TIGR01771">
    <property type="entry name" value="L-LDH-NAD"/>
    <property type="match status" value="1"/>
</dbReference>
<evidence type="ECO:0000256" key="6">
    <source>
        <dbReference type="HAMAP-Rule" id="MF_00488"/>
    </source>
</evidence>
<dbReference type="InterPro" id="IPR001557">
    <property type="entry name" value="L-lactate/malate_DH"/>
</dbReference>
<feature type="active site" description="Proton acceptor" evidence="6 7">
    <location>
        <position position="180"/>
    </location>
</feature>
<dbReference type="InterPro" id="IPR011304">
    <property type="entry name" value="L-lactate_DH"/>
</dbReference>
<evidence type="ECO:0000256" key="1">
    <source>
        <dbReference type="ARBA" id="ARBA00004843"/>
    </source>
</evidence>
<comment type="similarity">
    <text evidence="2 6">Belongs to the LDH/MDH superfamily. LDH family.</text>
</comment>
<evidence type="ECO:0000313" key="11">
    <source>
        <dbReference type="EMBL" id="SHK98931.1"/>
    </source>
</evidence>
<dbReference type="SUPFAM" id="SSF51735">
    <property type="entry name" value="NAD(P)-binding Rossmann-fold domains"/>
    <property type="match status" value="1"/>
</dbReference>
<dbReference type="GO" id="GO:0006089">
    <property type="term" value="P:lactate metabolic process"/>
    <property type="evidence" value="ECO:0007669"/>
    <property type="project" value="TreeGrafter"/>
</dbReference>
<evidence type="ECO:0000259" key="9">
    <source>
        <dbReference type="Pfam" id="PF00056"/>
    </source>
</evidence>
<dbReference type="CDD" id="cd05291">
    <property type="entry name" value="HicDH_like"/>
    <property type="match status" value="1"/>
</dbReference>
<feature type="binding site" evidence="6 8">
    <location>
        <position position="37"/>
    </location>
    <ligand>
        <name>NAD(+)</name>
        <dbReference type="ChEBI" id="CHEBI:57540"/>
    </ligand>
</feature>
<feature type="domain" description="Lactate/malate dehydrogenase C-terminal" evidence="10">
    <location>
        <begin position="150"/>
        <end position="316"/>
    </location>
</feature>